<protein>
    <submittedName>
        <fullName evidence="5">Amino oxidase</fullName>
    </submittedName>
</protein>
<dbReference type="PANTHER" id="PTHR10742:SF386">
    <property type="entry name" value="LYSINE-SPECIFIC HISTONE DEMETHYLASE 1A"/>
    <property type="match status" value="1"/>
</dbReference>
<dbReference type="GO" id="GO:0016491">
    <property type="term" value="F:oxidoreductase activity"/>
    <property type="evidence" value="ECO:0007669"/>
    <property type="project" value="UniProtKB-KW"/>
</dbReference>
<gene>
    <name evidence="5" type="ORF">M231_01399</name>
</gene>
<sequence>MFAGSSYKHLYRSLGDLRSYATERKRSTGKMFDTIVLGAGWSGAVTARDLAKKGYAVLVLEARDRVGGRARTWVGKGDTRIDIGCSFIHGYKEGNPTGYIAKELNVPAHLPKPSESLIYGPNGPLSKAQASSLTSALSAAQAAYKLPHPSPPPTASLASALLSPSSPLFTTSTTPAPSSDLNNTNPANPSLPSLADSTPATELVDPQLAKGLARTLELPLGVKLEKVSLKWAGWETITNFSGSDAAPEGGYQSLVEKVLEDAKSHGAKVLLNTKVISIENTNEGVKVITDEEIYQGKTVICTIPLGVLKTLPDDFFRPSLPTKTSEIIAGTHVGCLEKLLLRYPHAWWPKAEEVGSYTFLPTSTTPLSSTSTPKEIFEASSLSTASFATGSLPGQQPILLTYLSVDPATLLLKHPQQEVAKAFHEFLKERFGVHEEVPEPTEVIMTNWLTDEYARGATTTPSIISEHGERSPMDFKELGRPLWGGKLGFAGEHTEMEHRGSVAGAVISGQREAERVDRLLKLWSA</sequence>
<feature type="domain" description="Amine oxidase" evidence="4">
    <location>
        <begin position="42"/>
        <end position="516"/>
    </location>
</feature>
<feature type="compositionally biased region" description="Low complexity" evidence="3">
    <location>
        <begin position="168"/>
        <end position="179"/>
    </location>
</feature>
<dbReference type="Gene3D" id="3.50.50.60">
    <property type="entry name" value="FAD/NAD(P)-binding domain"/>
    <property type="match status" value="1"/>
</dbReference>
<dbReference type="InterPro" id="IPR050281">
    <property type="entry name" value="Flavin_monoamine_oxidase"/>
</dbReference>
<evidence type="ECO:0000256" key="2">
    <source>
        <dbReference type="ARBA" id="ARBA00023002"/>
    </source>
</evidence>
<dbReference type="SUPFAM" id="SSF54373">
    <property type="entry name" value="FAD-linked reductases, C-terminal domain"/>
    <property type="match status" value="1"/>
</dbReference>
<dbReference type="VEuPathDB" id="FungiDB:TREMEDRAFT_31161"/>
<dbReference type="STRING" id="5217.A0A4Q1BT61"/>
<evidence type="ECO:0000313" key="6">
    <source>
        <dbReference type="Proteomes" id="UP000289152"/>
    </source>
</evidence>
<dbReference type="GO" id="GO:0003682">
    <property type="term" value="F:chromatin binding"/>
    <property type="evidence" value="ECO:0007669"/>
    <property type="project" value="TreeGrafter"/>
</dbReference>
<evidence type="ECO:0000256" key="3">
    <source>
        <dbReference type="SAM" id="MobiDB-lite"/>
    </source>
</evidence>
<dbReference type="InterPro" id="IPR036188">
    <property type="entry name" value="FAD/NAD-bd_sf"/>
</dbReference>
<keyword evidence="2" id="KW-0560">Oxidoreductase</keyword>
<dbReference type="EMBL" id="SDIL01000010">
    <property type="protein sequence ID" value="RXK41249.1"/>
    <property type="molecule type" value="Genomic_DNA"/>
</dbReference>
<organism evidence="5 6">
    <name type="scientific">Tremella mesenterica</name>
    <name type="common">Jelly fungus</name>
    <dbReference type="NCBI Taxonomy" id="5217"/>
    <lineage>
        <taxon>Eukaryota</taxon>
        <taxon>Fungi</taxon>
        <taxon>Dikarya</taxon>
        <taxon>Basidiomycota</taxon>
        <taxon>Agaricomycotina</taxon>
        <taxon>Tremellomycetes</taxon>
        <taxon>Tremellales</taxon>
        <taxon>Tremellaceae</taxon>
        <taxon>Tremella</taxon>
    </lineage>
</organism>
<name>A0A4Q1BT61_TREME</name>
<dbReference type="InterPro" id="IPR002937">
    <property type="entry name" value="Amino_oxidase"/>
</dbReference>
<proteinExistence type="inferred from homology"/>
<dbReference type="PANTHER" id="PTHR10742">
    <property type="entry name" value="FLAVIN MONOAMINE OXIDASE"/>
    <property type="match status" value="1"/>
</dbReference>
<dbReference type="AlphaFoldDB" id="A0A4Q1BT61"/>
<accession>A0A4Q1BT61</accession>
<reference evidence="5 6" key="1">
    <citation type="submission" date="2016-06" db="EMBL/GenBank/DDBJ databases">
        <title>Evolution of pathogenesis and genome organization in the Tremellales.</title>
        <authorList>
            <person name="Cuomo C."/>
            <person name="Litvintseva A."/>
            <person name="Heitman J."/>
            <person name="Chen Y."/>
            <person name="Sun S."/>
            <person name="Springer D."/>
            <person name="Dromer F."/>
            <person name="Young S."/>
            <person name="Zeng Q."/>
            <person name="Chapman S."/>
            <person name="Gujja S."/>
            <person name="Saif S."/>
            <person name="Birren B."/>
        </authorList>
    </citation>
    <scope>NUCLEOTIDE SEQUENCE [LARGE SCALE GENOMIC DNA]</scope>
    <source>
        <strain evidence="5 6">ATCC 28783</strain>
    </source>
</reference>
<comment type="caution">
    <text evidence="5">The sequence shown here is derived from an EMBL/GenBank/DDBJ whole genome shotgun (WGS) entry which is preliminary data.</text>
</comment>
<feature type="compositionally biased region" description="Polar residues" evidence="3">
    <location>
        <begin position="180"/>
        <end position="198"/>
    </location>
</feature>
<dbReference type="Pfam" id="PF01593">
    <property type="entry name" value="Amino_oxidase"/>
    <property type="match status" value="1"/>
</dbReference>
<evidence type="ECO:0000256" key="1">
    <source>
        <dbReference type="ARBA" id="ARBA00005995"/>
    </source>
</evidence>
<dbReference type="SUPFAM" id="SSF51905">
    <property type="entry name" value="FAD/NAD(P)-binding domain"/>
    <property type="match status" value="1"/>
</dbReference>
<dbReference type="GO" id="GO:0050660">
    <property type="term" value="F:flavin adenine dinucleotide binding"/>
    <property type="evidence" value="ECO:0007669"/>
    <property type="project" value="TreeGrafter"/>
</dbReference>
<dbReference type="OrthoDB" id="5046242at2759"/>
<dbReference type="InParanoid" id="A0A4Q1BT61"/>
<evidence type="ECO:0000259" key="4">
    <source>
        <dbReference type="Pfam" id="PF01593"/>
    </source>
</evidence>
<comment type="similarity">
    <text evidence="1">Belongs to the flavin monoamine oxidase family.</text>
</comment>
<keyword evidence="6" id="KW-1185">Reference proteome</keyword>
<dbReference type="Proteomes" id="UP000289152">
    <property type="component" value="Unassembled WGS sequence"/>
</dbReference>
<dbReference type="GO" id="GO:0006338">
    <property type="term" value="P:chromatin remodeling"/>
    <property type="evidence" value="ECO:0007669"/>
    <property type="project" value="TreeGrafter"/>
</dbReference>
<feature type="region of interest" description="Disordered" evidence="3">
    <location>
        <begin position="168"/>
        <end position="198"/>
    </location>
</feature>
<evidence type="ECO:0000313" key="5">
    <source>
        <dbReference type="EMBL" id="RXK41249.1"/>
    </source>
</evidence>